<sequence>MSQSIDQRSLGLLHHEYGKQNFTLKRYHPHEELSRFIKHYWIVEWNLPPGEMFTQDVIPNPCVNLVIEQGRTFFFGPSSMKYGHQLREKGSVFGIKFKPGGFYPWIQKPIMGLTPAPLPAESLLPHSNQELEAMFLNKQIPHNELVQQMDQLLLPLLPSVDEMGLEVERITTYIQDHQEITKVDDVCTYFQINKRKLQRLFQQYVGLSPKTVIRLYRLQNAAEILGQGNALQLLKLSMDLGYHDQSHFIKDFKAAVGTTPEAYVRREQKRITRP</sequence>
<dbReference type="Pfam" id="PF12833">
    <property type="entry name" value="HTH_18"/>
    <property type="match status" value="1"/>
</dbReference>
<organism evidence="5 6">
    <name type="scientific">Paenibacillus gallinarum</name>
    <dbReference type="NCBI Taxonomy" id="2762232"/>
    <lineage>
        <taxon>Bacteria</taxon>
        <taxon>Bacillati</taxon>
        <taxon>Bacillota</taxon>
        <taxon>Bacilli</taxon>
        <taxon>Bacillales</taxon>
        <taxon>Paenibacillaceae</taxon>
        <taxon>Paenibacillus</taxon>
    </lineage>
</organism>
<dbReference type="PROSITE" id="PS01124">
    <property type="entry name" value="HTH_ARAC_FAMILY_2"/>
    <property type="match status" value="1"/>
</dbReference>
<comment type="caution">
    <text evidence="5">The sequence shown here is derived from an EMBL/GenBank/DDBJ whole genome shotgun (WGS) entry which is preliminary data.</text>
</comment>
<dbReference type="SMART" id="SM00342">
    <property type="entry name" value="HTH_ARAC"/>
    <property type="match status" value="1"/>
</dbReference>
<dbReference type="EMBL" id="JACSQL010000013">
    <property type="protein sequence ID" value="MBD7970553.1"/>
    <property type="molecule type" value="Genomic_DNA"/>
</dbReference>
<evidence type="ECO:0000259" key="4">
    <source>
        <dbReference type="PROSITE" id="PS01124"/>
    </source>
</evidence>
<keyword evidence="3" id="KW-0804">Transcription</keyword>
<dbReference type="Pfam" id="PF20240">
    <property type="entry name" value="DUF6597"/>
    <property type="match status" value="1"/>
</dbReference>
<keyword evidence="2" id="KW-0238">DNA-binding</keyword>
<protein>
    <submittedName>
        <fullName evidence="5">AraC family transcriptional regulator</fullName>
    </submittedName>
</protein>
<evidence type="ECO:0000256" key="1">
    <source>
        <dbReference type="ARBA" id="ARBA00023015"/>
    </source>
</evidence>
<evidence type="ECO:0000256" key="3">
    <source>
        <dbReference type="ARBA" id="ARBA00023163"/>
    </source>
</evidence>
<dbReference type="InterPro" id="IPR018062">
    <property type="entry name" value="HTH_AraC-typ_CS"/>
</dbReference>
<dbReference type="InterPro" id="IPR046532">
    <property type="entry name" value="DUF6597"/>
</dbReference>
<dbReference type="InterPro" id="IPR050204">
    <property type="entry name" value="AraC_XylS_family_regulators"/>
</dbReference>
<dbReference type="RefSeq" id="WP_191803751.1">
    <property type="nucleotide sequence ID" value="NZ_JACSQL010000013.1"/>
</dbReference>
<accession>A0ABR8T471</accession>
<name>A0ABR8T471_9BACL</name>
<evidence type="ECO:0000256" key="2">
    <source>
        <dbReference type="ARBA" id="ARBA00023125"/>
    </source>
</evidence>
<evidence type="ECO:0000313" key="5">
    <source>
        <dbReference type="EMBL" id="MBD7970553.1"/>
    </source>
</evidence>
<keyword evidence="1" id="KW-0805">Transcription regulation</keyword>
<keyword evidence="6" id="KW-1185">Reference proteome</keyword>
<feature type="domain" description="HTH araC/xylS-type" evidence="4">
    <location>
        <begin position="168"/>
        <end position="266"/>
    </location>
</feature>
<dbReference type="PANTHER" id="PTHR46796">
    <property type="entry name" value="HTH-TYPE TRANSCRIPTIONAL ACTIVATOR RHAS-RELATED"/>
    <property type="match status" value="1"/>
</dbReference>
<dbReference type="InterPro" id="IPR009057">
    <property type="entry name" value="Homeodomain-like_sf"/>
</dbReference>
<dbReference type="InterPro" id="IPR018060">
    <property type="entry name" value="HTH_AraC"/>
</dbReference>
<proteinExistence type="predicted"/>
<reference evidence="5 6" key="1">
    <citation type="submission" date="2020-08" db="EMBL/GenBank/DDBJ databases">
        <title>A Genomic Blueprint of the Chicken Gut Microbiome.</title>
        <authorList>
            <person name="Gilroy R."/>
            <person name="Ravi A."/>
            <person name="Getino M."/>
            <person name="Pursley I."/>
            <person name="Horton D.L."/>
            <person name="Alikhan N.-F."/>
            <person name="Baker D."/>
            <person name="Gharbi K."/>
            <person name="Hall N."/>
            <person name="Watson M."/>
            <person name="Adriaenssens E.M."/>
            <person name="Foster-Nyarko E."/>
            <person name="Jarju S."/>
            <person name="Secka A."/>
            <person name="Antonio M."/>
            <person name="Oren A."/>
            <person name="Chaudhuri R."/>
            <person name="La Ragione R.M."/>
            <person name="Hildebrand F."/>
            <person name="Pallen M.J."/>
        </authorList>
    </citation>
    <scope>NUCLEOTIDE SEQUENCE [LARGE SCALE GENOMIC DNA]</scope>
    <source>
        <strain evidence="5 6">Sa2BVA9</strain>
    </source>
</reference>
<dbReference type="SUPFAM" id="SSF46689">
    <property type="entry name" value="Homeodomain-like"/>
    <property type="match status" value="1"/>
</dbReference>
<evidence type="ECO:0000313" key="6">
    <source>
        <dbReference type="Proteomes" id="UP000608071"/>
    </source>
</evidence>
<dbReference type="Gene3D" id="1.10.10.60">
    <property type="entry name" value="Homeodomain-like"/>
    <property type="match status" value="1"/>
</dbReference>
<dbReference type="PROSITE" id="PS00041">
    <property type="entry name" value="HTH_ARAC_FAMILY_1"/>
    <property type="match status" value="1"/>
</dbReference>
<dbReference type="Proteomes" id="UP000608071">
    <property type="component" value="Unassembled WGS sequence"/>
</dbReference>
<gene>
    <name evidence="5" type="ORF">H9647_21020</name>
</gene>